<dbReference type="EMBL" id="JACRSS010000001">
    <property type="protein sequence ID" value="MBC8538080.1"/>
    <property type="molecule type" value="Genomic_DNA"/>
</dbReference>
<feature type="domain" description="NlpC/P60" evidence="6">
    <location>
        <begin position="519"/>
        <end position="641"/>
    </location>
</feature>
<dbReference type="Gene3D" id="1.10.101.10">
    <property type="entry name" value="PGBD-like superfamily/PGBD"/>
    <property type="match status" value="4"/>
</dbReference>
<dbReference type="InterPro" id="IPR002477">
    <property type="entry name" value="Peptidoglycan-bd-like"/>
</dbReference>
<reference evidence="7" key="1">
    <citation type="submission" date="2020-08" db="EMBL/GenBank/DDBJ databases">
        <title>Genome public.</title>
        <authorList>
            <person name="Liu C."/>
            <person name="Sun Q."/>
        </authorList>
    </citation>
    <scope>NUCLEOTIDE SEQUENCE</scope>
    <source>
        <strain evidence="7">NSJ-63</strain>
    </source>
</reference>
<dbReference type="InterPro" id="IPR038765">
    <property type="entry name" value="Papain-like_cys_pep_sf"/>
</dbReference>
<evidence type="ECO:0000256" key="4">
    <source>
        <dbReference type="ARBA" id="ARBA00022807"/>
    </source>
</evidence>
<dbReference type="Pfam" id="PF00877">
    <property type="entry name" value="NLPC_P60"/>
    <property type="match status" value="1"/>
</dbReference>
<feature type="compositionally biased region" description="Low complexity" evidence="5">
    <location>
        <begin position="180"/>
        <end position="196"/>
    </location>
</feature>
<keyword evidence="4" id="KW-0788">Thiol protease</keyword>
<evidence type="ECO:0000256" key="5">
    <source>
        <dbReference type="SAM" id="MobiDB-lite"/>
    </source>
</evidence>
<protein>
    <submittedName>
        <fullName evidence="7">Peptidoglycan-binding protein</fullName>
    </submittedName>
</protein>
<keyword evidence="8" id="KW-1185">Reference proteome</keyword>
<dbReference type="InterPro" id="IPR000064">
    <property type="entry name" value="NLP_P60_dom"/>
</dbReference>
<feature type="region of interest" description="Disordered" evidence="5">
    <location>
        <begin position="475"/>
        <end position="518"/>
    </location>
</feature>
<evidence type="ECO:0000256" key="3">
    <source>
        <dbReference type="ARBA" id="ARBA00022801"/>
    </source>
</evidence>
<dbReference type="RefSeq" id="WP_249279866.1">
    <property type="nucleotide sequence ID" value="NZ_JACRSS010000001.1"/>
</dbReference>
<evidence type="ECO:0000256" key="2">
    <source>
        <dbReference type="ARBA" id="ARBA00022670"/>
    </source>
</evidence>
<gene>
    <name evidence="7" type="ORF">H8693_03930</name>
</gene>
<dbReference type="SUPFAM" id="SSF47090">
    <property type="entry name" value="PGBD-like"/>
    <property type="match status" value="4"/>
</dbReference>
<feature type="compositionally biased region" description="Polar residues" evidence="5">
    <location>
        <begin position="170"/>
        <end position="179"/>
    </location>
</feature>
<comment type="caution">
    <text evidence="7">The sequence shown here is derived from an EMBL/GenBank/DDBJ whole genome shotgun (WGS) entry which is preliminary data.</text>
</comment>
<sequence length="641" mass="69179">MKGIRFAAAKKAPKTLPVAQASVEVREKRVKAKAGRNVFAQMGKGIAAGWAACKDGCTSMAASMKRKMENRKVAKQNAPAAVASTPAVKVKKRNNIAAWWKNFRGKNDHVFSWFTKKRTAAIAAALVVCIMAPIVVSSAGQPAGGDNGEAEPAAVLAVEKSEKVADNDEPTQTPEETAVSSAPTETLTPEPSPTSAYILQKGDENEQVTQLQTRLMELGYMDNDEPTQLFGPTTKASLQLFERKHNLEIDGNLTQEEWNLLFSDQAQKYSVSEGISGQDVQELQIRLRELGYLDKVTSYYGTDTTAAVKKFQEANGLSADGTIGTETREMLYSEEAKANSIKYGEKSDKVTQVQERLRKLGYLSSEATGYYGSETVQAVRRFQERNGLIADGALGPLTEDALFSSEAQINALLIGTSGSDVEKVQQRLVELNYLKNSTGYYGSDTEKAVRKFQQRNGLTVDGKVGPQTNQVLFSDNAKKAASGSSSSSSSGSSSTKKPSKPSSSSGSSKPSTSVPSADAQDVESLIKVAKSRLGCKYVLGAKGPDRFDCSGFVYWCLKQIGVKQGYMTSAGWASTTKYPVVTSMSKLQRGDIVSFKGHVGIYLGGGQMIDASSSDGKIRICSNIQSNSYWKSHFIKGLRVL</sequence>
<dbReference type="InterPro" id="IPR036366">
    <property type="entry name" value="PGBDSf"/>
</dbReference>
<feature type="region of interest" description="Disordered" evidence="5">
    <location>
        <begin position="161"/>
        <end position="203"/>
    </location>
</feature>
<keyword evidence="3" id="KW-0378">Hydrolase</keyword>
<dbReference type="PANTHER" id="PTHR41533:SF1">
    <property type="entry name" value="L,D-TRANSPEPTIDASE YCBB-RELATED"/>
    <property type="match status" value="1"/>
</dbReference>
<keyword evidence="2" id="KW-0645">Protease</keyword>
<name>A0A926DJ75_9FIRM</name>
<evidence type="ECO:0000256" key="1">
    <source>
        <dbReference type="ARBA" id="ARBA00007074"/>
    </source>
</evidence>
<proteinExistence type="inferred from homology"/>
<organism evidence="7 8">
    <name type="scientific">Guopingia tenuis</name>
    <dbReference type="NCBI Taxonomy" id="2763656"/>
    <lineage>
        <taxon>Bacteria</taxon>
        <taxon>Bacillati</taxon>
        <taxon>Bacillota</taxon>
        <taxon>Clostridia</taxon>
        <taxon>Christensenellales</taxon>
        <taxon>Christensenellaceae</taxon>
        <taxon>Guopingia</taxon>
    </lineage>
</organism>
<dbReference type="PANTHER" id="PTHR41533">
    <property type="entry name" value="L,D-TRANSPEPTIDASE HI_1667-RELATED"/>
    <property type="match status" value="1"/>
</dbReference>
<dbReference type="AlphaFoldDB" id="A0A926DJ75"/>
<accession>A0A926DJ75</accession>
<dbReference type="Proteomes" id="UP000617951">
    <property type="component" value="Unassembled WGS sequence"/>
</dbReference>
<dbReference type="GO" id="GO:0008234">
    <property type="term" value="F:cysteine-type peptidase activity"/>
    <property type="evidence" value="ECO:0007669"/>
    <property type="project" value="UniProtKB-KW"/>
</dbReference>
<dbReference type="GO" id="GO:0006508">
    <property type="term" value="P:proteolysis"/>
    <property type="evidence" value="ECO:0007669"/>
    <property type="project" value="UniProtKB-KW"/>
</dbReference>
<dbReference type="InterPro" id="IPR052905">
    <property type="entry name" value="LD-transpeptidase_YkuD-like"/>
</dbReference>
<comment type="similarity">
    <text evidence="1">Belongs to the peptidase C40 family.</text>
</comment>
<dbReference type="Pfam" id="PF01471">
    <property type="entry name" value="PG_binding_1"/>
    <property type="match status" value="4"/>
</dbReference>
<dbReference type="SUPFAM" id="SSF54001">
    <property type="entry name" value="Cysteine proteinases"/>
    <property type="match status" value="1"/>
</dbReference>
<evidence type="ECO:0000313" key="7">
    <source>
        <dbReference type="EMBL" id="MBC8538080.1"/>
    </source>
</evidence>
<evidence type="ECO:0000313" key="8">
    <source>
        <dbReference type="Proteomes" id="UP000617951"/>
    </source>
</evidence>
<dbReference type="InterPro" id="IPR036365">
    <property type="entry name" value="PGBD-like_sf"/>
</dbReference>
<dbReference type="Gene3D" id="3.90.1720.10">
    <property type="entry name" value="endopeptidase domain like (from Nostoc punctiforme)"/>
    <property type="match status" value="1"/>
</dbReference>
<evidence type="ECO:0000259" key="6">
    <source>
        <dbReference type="PROSITE" id="PS51935"/>
    </source>
</evidence>
<feature type="compositionally biased region" description="Low complexity" evidence="5">
    <location>
        <begin position="479"/>
        <end position="513"/>
    </location>
</feature>
<dbReference type="PROSITE" id="PS51935">
    <property type="entry name" value="NLPC_P60"/>
    <property type="match status" value="1"/>
</dbReference>